<dbReference type="VEuPathDB" id="GiardiaDB:DHA2_153723"/>
<accession>V6T914</accession>
<dbReference type="EMBL" id="AHGT01000112">
    <property type="protein sequence ID" value="ESU34962.1"/>
    <property type="molecule type" value="Genomic_DNA"/>
</dbReference>
<evidence type="ECO:0000313" key="2">
    <source>
        <dbReference type="Proteomes" id="UP000018320"/>
    </source>
</evidence>
<sequence>MRGRENKMSAVAFEIETGTRPGLPLRENLYARLVMAPVTLTHEQLAQKLSAADGRAKAATTAKAIRAQLESCGVTVKRAAAVLADHQQRHRLAQEIALRQLNALLIRNTRLAYKKNNISRYYAHMRDKLIFRAVQEKVSRREQGERLQKKLGAAAARRTQWLKDRVMKKSVAEPIKSLYEFLGPVIEASSFSSIASISSMA</sequence>
<evidence type="ECO:0000313" key="1">
    <source>
        <dbReference type="EMBL" id="ESU34962.1"/>
    </source>
</evidence>
<name>V6T914_GIAIN</name>
<gene>
    <name evidence="1" type="ORF">DHA2_153723</name>
</gene>
<dbReference type="VEuPathDB" id="GiardiaDB:GL50803_004984"/>
<organism evidence="1 2">
    <name type="scientific">Giardia intestinalis</name>
    <name type="common">Giardia lamblia</name>
    <dbReference type="NCBI Taxonomy" id="5741"/>
    <lineage>
        <taxon>Eukaryota</taxon>
        <taxon>Metamonada</taxon>
        <taxon>Diplomonadida</taxon>
        <taxon>Hexamitidae</taxon>
        <taxon>Giardiinae</taxon>
        <taxon>Giardia</taxon>
    </lineage>
</organism>
<reference evidence="1 2" key="2">
    <citation type="journal article" date="2013" name="Genome Biol. Evol.">
        <title>Genome sequencing of Giardia lamblia genotypes A2 and B isolates (DH and GS) and comparative analysis with the genomes of genotypes A1 and E (WB and Pig).</title>
        <authorList>
            <person name="Adam R.D."/>
            <person name="Dahlstrom E.W."/>
            <person name="Martens C.A."/>
            <person name="Bruno D.P."/>
            <person name="Barbian K.D."/>
            <person name="Ricklefs S.M."/>
            <person name="Hernandez M.M."/>
            <person name="Narla N.P."/>
            <person name="Patel R.B."/>
            <person name="Porcella S.F."/>
            <person name="Nash T.E."/>
        </authorList>
    </citation>
    <scope>NUCLEOTIDE SEQUENCE [LARGE SCALE GENOMIC DNA]</scope>
    <source>
        <strain evidence="1 2">DH</strain>
    </source>
</reference>
<comment type="caution">
    <text evidence="1">The sequence shown here is derived from an EMBL/GenBank/DDBJ whole genome shotgun (WGS) entry which is preliminary data.</text>
</comment>
<reference evidence="2" key="1">
    <citation type="submission" date="2012-02" db="EMBL/GenBank/DDBJ databases">
        <title>Genome sequencing of Giardia lamblia Genotypes A2 and B isolates (DH and GS) and comparative analysis with the genomes of Genotypes A1 and E (WB and Pig).</title>
        <authorList>
            <person name="Adam R."/>
            <person name="Dahlstrom E."/>
            <person name="Martens C."/>
            <person name="Bruno D."/>
            <person name="Barbian K."/>
            <person name="Porcella S.F."/>
            <person name="Nash T."/>
        </authorList>
    </citation>
    <scope>NUCLEOTIDE SEQUENCE</scope>
    <source>
        <strain evidence="2">DH</strain>
    </source>
</reference>
<dbReference type="VEuPathDB" id="GiardiaDB:GL50581_2026"/>
<dbReference type="AlphaFoldDB" id="V6T914"/>
<proteinExistence type="predicted"/>
<dbReference type="Proteomes" id="UP000018320">
    <property type="component" value="Unassembled WGS sequence"/>
</dbReference>
<dbReference type="VEuPathDB" id="GiardiaDB:QR46_0121"/>
<protein>
    <submittedName>
        <fullName evidence="1">Uncharacterized protein</fullName>
    </submittedName>
</protein>